<evidence type="ECO:0000313" key="5">
    <source>
        <dbReference type="Proteomes" id="UP001283109"/>
    </source>
</evidence>
<dbReference type="EMBL" id="JAWQEV010000001">
    <property type="protein sequence ID" value="MDW4571601.1"/>
    <property type="molecule type" value="Genomic_DNA"/>
</dbReference>
<dbReference type="Proteomes" id="UP001283109">
    <property type="component" value="Unassembled WGS sequence"/>
</dbReference>
<protein>
    <submittedName>
        <fullName evidence="4">Anti-sigma factor</fullName>
    </submittedName>
</protein>
<evidence type="ECO:0000256" key="1">
    <source>
        <dbReference type="SAM" id="MobiDB-lite"/>
    </source>
</evidence>
<proteinExistence type="predicted"/>
<evidence type="ECO:0000313" key="4">
    <source>
        <dbReference type="EMBL" id="MDW4571601.1"/>
    </source>
</evidence>
<sequence>MSHLDPEQLALLAMGEPVASEAERAHLASCPACTAEMTQLTHAVVVGRSTMDEADLDTPPARVWGRIHDELGLGEAVVADPLAPAGVASTAEPADDPDALSEGAPDPAAAAAEIAPARPAEAAPDRRRRRSARRLWVLAASLVLVAVVGAGAWVGISSSLAPVSIASASLDAFPSHPTAVGTAEIDESRDGERTLTVTLEGDAESDDYREVWLIRNDGQALISLGVLEGAAGSFPIPAGIDLTEYDLVDISFEPIDGDPNHSGDSIVRGQLSFA</sequence>
<feature type="region of interest" description="Disordered" evidence="1">
    <location>
        <begin position="87"/>
        <end position="126"/>
    </location>
</feature>
<dbReference type="Pfam" id="PF10099">
    <property type="entry name" value="RskA_C"/>
    <property type="match status" value="1"/>
</dbReference>
<evidence type="ECO:0000259" key="3">
    <source>
        <dbReference type="Pfam" id="PF10099"/>
    </source>
</evidence>
<reference evidence="4 5" key="1">
    <citation type="submission" date="2023-11" db="EMBL/GenBank/DDBJ databases">
        <title>Draft genome sequence of Microbacterium arthrosphaerae JCM 30492.</title>
        <authorList>
            <person name="Zhang G."/>
            <person name="Ding Y."/>
        </authorList>
    </citation>
    <scope>NUCLEOTIDE SEQUENCE [LARGE SCALE GENOMIC DNA]</scope>
    <source>
        <strain evidence="4 5">JCM 30492</strain>
    </source>
</reference>
<keyword evidence="2" id="KW-0812">Transmembrane</keyword>
<gene>
    <name evidence="4" type="ORF">R8Z58_02295</name>
</gene>
<feature type="transmembrane region" description="Helical" evidence="2">
    <location>
        <begin position="135"/>
        <end position="156"/>
    </location>
</feature>
<feature type="domain" description="Anti-sigma K factor RskA C-terminal" evidence="3">
    <location>
        <begin position="137"/>
        <end position="264"/>
    </location>
</feature>
<evidence type="ECO:0000256" key="2">
    <source>
        <dbReference type="SAM" id="Phobius"/>
    </source>
</evidence>
<feature type="compositionally biased region" description="Low complexity" evidence="1">
    <location>
        <begin position="100"/>
        <end position="122"/>
    </location>
</feature>
<keyword evidence="2" id="KW-0472">Membrane</keyword>
<keyword evidence="2" id="KW-1133">Transmembrane helix</keyword>
<accession>A0ABU4GWZ4</accession>
<keyword evidence="5" id="KW-1185">Reference proteome</keyword>
<dbReference type="RefSeq" id="WP_318352133.1">
    <property type="nucleotide sequence ID" value="NZ_JAWQEV010000001.1"/>
</dbReference>
<name>A0ABU4GWZ4_9MICO</name>
<dbReference type="InterPro" id="IPR018764">
    <property type="entry name" value="RskA_C"/>
</dbReference>
<organism evidence="4 5">
    <name type="scientific">Microbacterium arthrosphaerae</name>
    <dbReference type="NCBI Taxonomy" id="792652"/>
    <lineage>
        <taxon>Bacteria</taxon>
        <taxon>Bacillati</taxon>
        <taxon>Actinomycetota</taxon>
        <taxon>Actinomycetes</taxon>
        <taxon>Micrococcales</taxon>
        <taxon>Microbacteriaceae</taxon>
        <taxon>Microbacterium</taxon>
    </lineage>
</organism>
<comment type="caution">
    <text evidence="4">The sequence shown here is derived from an EMBL/GenBank/DDBJ whole genome shotgun (WGS) entry which is preliminary data.</text>
</comment>